<dbReference type="SUPFAM" id="SSF50729">
    <property type="entry name" value="PH domain-like"/>
    <property type="match status" value="1"/>
</dbReference>
<dbReference type="HOGENOM" id="CLU_020503_0_0_1"/>
<reference evidence="4" key="2">
    <citation type="submission" date="2015-06" db="UniProtKB">
        <authorList>
            <consortium name="EnsemblMetazoa"/>
        </authorList>
    </citation>
    <scope>IDENTIFICATION</scope>
</reference>
<dbReference type="InterPro" id="IPR011993">
    <property type="entry name" value="PH-like_dom_sf"/>
</dbReference>
<dbReference type="EnsemblMetazoa" id="tetur01g00630.1">
    <property type="protein sequence ID" value="tetur01g00630.1"/>
    <property type="gene ID" value="tetur01g00630"/>
</dbReference>
<dbReference type="OrthoDB" id="6126662at2759"/>
<dbReference type="EMBL" id="CAEY01000429">
    <property type="status" value="NOT_ANNOTATED_CDS"/>
    <property type="molecule type" value="Genomic_DNA"/>
</dbReference>
<sequence>MENGSRVSPTPRSQTIRDVYKCGFLKYFSNVPKGCKVTQVPVKYWVTFAIMNEVDPFLELYSEKPSSVIAKPTYCYSLKGCLHLCPAIVIDEKENCFEFSITLESQLIRLVAPTRQSMDEWIDCIKTKLKQMNIIGPQDNYYTKEPNFTLKPRSSNQSSRPLPPIPPSPNEHSQLQAPITPPRALTPTSSSLSINNGSSVNLRSSTTSLNQSLPSTPPPPPPPPRSAINSSGQSFTATQSLYGDIPDEVQINYEPIFGPVANQSSGLSFRNSVLPHEEGPPPYEDVENSRVMGSNSFGQIDQLTSDCTLLSLRESQILRLQKEIAHKDGVKVMVRKKDCNESIALVDWLGKVWIAGWKQKMYPQLHNTFHIGDCLISVCGERVYDSCQVLRLMKTQPLIVEIILSRVPYGFVFVLKRDFEGQDLGIVRDGNTAEVIQVIPDGLAASNGLTDRAPCVDQTKGKDCNWVITEINNRPLNLFFKGSEIRDRLNAVGKDISLLFQPSDLVKVLKKRLKSFKNYKDYIVQ</sequence>
<gene>
    <name evidence="4" type="primary">107365342</name>
</gene>
<protein>
    <recommendedName>
        <fullName evidence="3">PH domain-containing protein</fullName>
    </recommendedName>
</protein>
<dbReference type="STRING" id="32264.T1JPS4"/>
<feature type="domain" description="PH" evidence="3">
    <location>
        <begin position="19"/>
        <end position="132"/>
    </location>
</feature>
<name>T1JPS4_TETUR</name>
<dbReference type="KEGG" id="tut:107365342"/>
<dbReference type="SMART" id="SM00233">
    <property type="entry name" value="PH"/>
    <property type="match status" value="1"/>
</dbReference>
<evidence type="ECO:0000313" key="4">
    <source>
        <dbReference type="EnsemblMetazoa" id="tetur01g00630.1"/>
    </source>
</evidence>
<evidence type="ECO:0000256" key="1">
    <source>
        <dbReference type="ARBA" id="ARBA00022737"/>
    </source>
</evidence>
<evidence type="ECO:0000256" key="2">
    <source>
        <dbReference type="SAM" id="MobiDB-lite"/>
    </source>
</evidence>
<dbReference type="Gene3D" id="2.30.29.30">
    <property type="entry name" value="Pleckstrin-homology domain (PH domain)/Phosphotyrosine-binding domain (PTB)"/>
    <property type="match status" value="1"/>
</dbReference>
<evidence type="ECO:0000259" key="3">
    <source>
        <dbReference type="SMART" id="SM00233"/>
    </source>
</evidence>
<dbReference type="InterPro" id="IPR001849">
    <property type="entry name" value="PH_domain"/>
</dbReference>
<dbReference type="eggNOG" id="ENOG502QPSN">
    <property type="taxonomic scope" value="Eukaryota"/>
</dbReference>
<organism evidence="4 5">
    <name type="scientific">Tetranychus urticae</name>
    <name type="common">Two-spotted spider mite</name>
    <dbReference type="NCBI Taxonomy" id="32264"/>
    <lineage>
        <taxon>Eukaryota</taxon>
        <taxon>Metazoa</taxon>
        <taxon>Ecdysozoa</taxon>
        <taxon>Arthropoda</taxon>
        <taxon>Chelicerata</taxon>
        <taxon>Arachnida</taxon>
        <taxon>Acari</taxon>
        <taxon>Acariformes</taxon>
        <taxon>Trombidiformes</taxon>
        <taxon>Prostigmata</taxon>
        <taxon>Eleutherengona</taxon>
        <taxon>Raphignathae</taxon>
        <taxon>Tetranychoidea</taxon>
        <taxon>Tetranychidae</taxon>
        <taxon>Tetranychus</taxon>
    </lineage>
</organism>
<keyword evidence="1" id="KW-0677">Repeat</keyword>
<dbReference type="PANTHER" id="PTHR12345:SF11">
    <property type="entry name" value="FI13065P"/>
    <property type="match status" value="1"/>
</dbReference>
<dbReference type="AlphaFoldDB" id="T1JPS4"/>
<dbReference type="Pfam" id="PF00169">
    <property type="entry name" value="PH"/>
    <property type="match status" value="1"/>
</dbReference>
<evidence type="ECO:0000313" key="5">
    <source>
        <dbReference type="Proteomes" id="UP000015104"/>
    </source>
</evidence>
<keyword evidence="5" id="KW-1185">Reference proteome</keyword>
<feature type="compositionally biased region" description="Low complexity" evidence="2">
    <location>
        <begin position="189"/>
        <end position="214"/>
    </location>
</feature>
<dbReference type="GO" id="GO:0005737">
    <property type="term" value="C:cytoplasm"/>
    <property type="evidence" value="ECO:0007669"/>
    <property type="project" value="TreeGrafter"/>
</dbReference>
<dbReference type="OMA" id="PPKTQSC"/>
<reference evidence="5" key="1">
    <citation type="submission" date="2011-08" db="EMBL/GenBank/DDBJ databases">
        <authorList>
            <person name="Rombauts S."/>
        </authorList>
    </citation>
    <scope>NUCLEOTIDE SEQUENCE</scope>
    <source>
        <strain evidence="5">London</strain>
    </source>
</reference>
<feature type="region of interest" description="Disordered" evidence="2">
    <location>
        <begin position="145"/>
        <end position="232"/>
    </location>
</feature>
<dbReference type="GO" id="GO:0005886">
    <property type="term" value="C:plasma membrane"/>
    <property type="evidence" value="ECO:0007669"/>
    <property type="project" value="TreeGrafter"/>
</dbReference>
<feature type="compositionally biased region" description="Pro residues" evidence="2">
    <location>
        <begin position="215"/>
        <end position="225"/>
    </location>
</feature>
<dbReference type="PANTHER" id="PTHR12345">
    <property type="entry name" value="SYNTENIN RELATED"/>
    <property type="match status" value="1"/>
</dbReference>
<proteinExistence type="predicted"/>
<dbReference type="Proteomes" id="UP000015104">
    <property type="component" value="Unassembled WGS sequence"/>
</dbReference>
<accession>T1JPS4</accession>
<dbReference type="InterPro" id="IPR051230">
    <property type="entry name" value="APP-Binding"/>
</dbReference>